<organism evidence="2">
    <name type="scientific">Serratia marcescens</name>
    <dbReference type="NCBI Taxonomy" id="615"/>
    <lineage>
        <taxon>Bacteria</taxon>
        <taxon>Pseudomonadati</taxon>
        <taxon>Pseudomonadota</taxon>
        <taxon>Gammaproteobacteria</taxon>
        <taxon>Enterobacterales</taxon>
        <taxon>Yersiniaceae</taxon>
        <taxon>Serratia</taxon>
    </lineage>
</organism>
<dbReference type="Pfam" id="PF12961">
    <property type="entry name" value="DUF3850"/>
    <property type="match status" value="1"/>
</dbReference>
<dbReference type="AlphaFoldDB" id="A0AAP8PVF7"/>
<dbReference type="EMBL" id="PQGI01000009">
    <property type="protein sequence ID" value="POP16709.1"/>
    <property type="molecule type" value="Genomic_DNA"/>
</dbReference>
<reference evidence="2" key="1">
    <citation type="submission" date="2018-01" db="EMBL/GenBank/DDBJ databases">
        <title>The opportunistic pathogen Serratia marcescens is an overlooked threat to honeybees.</title>
        <authorList>
            <person name="Raymann K."/>
            <person name="Shaffer Z."/>
            <person name="Coon K."/>
            <person name="Salisbury S."/>
            <person name="Moran N.A."/>
        </authorList>
    </citation>
    <scope>NUCLEOTIDE SEQUENCE [LARGE SCALE GENOMIC DNA]</scope>
    <source>
        <strain evidence="2">KZ19</strain>
    </source>
</reference>
<evidence type="ECO:0000313" key="2">
    <source>
        <dbReference type="EMBL" id="POP16709.1"/>
    </source>
</evidence>
<comment type="caution">
    <text evidence="2">The sequence shown here is derived from an EMBL/GenBank/DDBJ whole genome shotgun (WGS) entry which is preliminary data.</text>
</comment>
<proteinExistence type="predicted"/>
<accession>A0AAP8PVF7</accession>
<dbReference type="SUPFAM" id="SSF88697">
    <property type="entry name" value="PUA domain-like"/>
    <property type="match status" value="1"/>
</dbReference>
<evidence type="ECO:0000259" key="1">
    <source>
        <dbReference type="Pfam" id="PF12961"/>
    </source>
</evidence>
<name>A0AAP8PVF7_SERMA</name>
<protein>
    <recommendedName>
        <fullName evidence="1">DUF3850 domain-containing protein</fullName>
    </recommendedName>
</protein>
<sequence>MMRMHDLKIRPEHFAAVVNGQKKAEFRLNDRGYSVGDLLCLHEFGQHPEFDHLEGFLGNHVWVRITHITNLEEWLSGYVMLSIEREPFSC</sequence>
<dbReference type="InterPro" id="IPR039440">
    <property type="entry name" value="DUF3850"/>
</dbReference>
<feature type="domain" description="DUF3850" evidence="1">
    <location>
        <begin position="4"/>
        <end position="83"/>
    </location>
</feature>
<dbReference type="Gene3D" id="2.30.130.30">
    <property type="entry name" value="Hypothetical protein"/>
    <property type="match status" value="1"/>
</dbReference>
<gene>
    <name evidence="2" type="ORF">C3R40_13305</name>
</gene>
<dbReference type="InterPro" id="IPR015947">
    <property type="entry name" value="PUA-like_sf"/>
</dbReference>